<feature type="region of interest" description="Disordered" evidence="4">
    <location>
        <begin position="66"/>
        <end position="134"/>
    </location>
</feature>
<feature type="domain" description="ABC transporter" evidence="5">
    <location>
        <begin position="2"/>
        <end position="69"/>
    </location>
</feature>
<dbReference type="PANTHER" id="PTHR43820:SF8">
    <property type="entry name" value="ABC TRANSPORTER SUBSTRATE-BINDING PROTEIN"/>
    <property type="match status" value="1"/>
</dbReference>
<evidence type="ECO:0000256" key="3">
    <source>
        <dbReference type="ARBA" id="ARBA00022970"/>
    </source>
</evidence>
<dbReference type="GO" id="GO:0005524">
    <property type="term" value="F:ATP binding"/>
    <property type="evidence" value="ECO:0007669"/>
    <property type="project" value="UniProtKB-KW"/>
</dbReference>
<evidence type="ECO:0000256" key="2">
    <source>
        <dbReference type="ARBA" id="ARBA00022448"/>
    </source>
</evidence>
<protein>
    <submittedName>
        <fullName evidence="6">ATP-binding cassette domain-containing protein</fullName>
    </submittedName>
</protein>
<keyword evidence="2" id="KW-0813">Transport</keyword>
<keyword evidence="3" id="KW-0029">Amino-acid transport</keyword>
<feature type="compositionally biased region" description="Basic and acidic residues" evidence="4">
    <location>
        <begin position="111"/>
        <end position="127"/>
    </location>
</feature>
<dbReference type="InterPro" id="IPR003439">
    <property type="entry name" value="ABC_transporter-like_ATP-bd"/>
</dbReference>
<proteinExistence type="inferred from homology"/>
<comment type="similarity">
    <text evidence="1">Belongs to the ABC transporter superfamily.</text>
</comment>
<keyword evidence="6" id="KW-0067">ATP-binding</keyword>
<dbReference type="InterPro" id="IPR052156">
    <property type="entry name" value="BCAA_Transport_ATP-bd_LivF"/>
</dbReference>
<dbReference type="PANTHER" id="PTHR43820">
    <property type="entry name" value="HIGH-AFFINITY BRANCHED-CHAIN AMINO ACID TRANSPORT ATP-BINDING PROTEIN LIVF"/>
    <property type="match status" value="1"/>
</dbReference>
<keyword evidence="6" id="KW-0547">Nucleotide-binding</keyword>
<evidence type="ECO:0000313" key="7">
    <source>
        <dbReference type="Proteomes" id="UP001058271"/>
    </source>
</evidence>
<sequence>MAVPPGRIVALLGANGAGNTTLLRALSGLLDVHDGALTKGAVALGDRPIHRLRPAAIVRRGVSRVMEGRPTFADSRTRPPSPTSSPGPATRTAAPTPPPIPVDHALVVPDKPGHRGSVEAPQLHDQRSGWGVAM</sequence>
<dbReference type="Pfam" id="PF00005">
    <property type="entry name" value="ABC_tran"/>
    <property type="match status" value="1"/>
</dbReference>
<evidence type="ECO:0000256" key="4">
    <source>
        <dbReference type="SAM" id="MobiDB-lite"/>
    </source>
</evidence>
<reference evidence="6" key="1">
    <citation type="submission" date="2021-04" db="EMBL/GenBank/DDBJ databases">
        <title>Biosynthetic gene clusters of Dactylosporangioum roseum.</title>
        <authorList>
            <person name="Hartkoorn R.C."/>
            <person name="Beaudoing E."/>
            <person name="Hot D."/>
            <person name="Moureu S."/>
        </authorList>
    </citation>
    <scope>NUCLEOTIDE SEQUENCE</scope>
    <source>
        <strain evidence="6">NRRL B-16295</strain>
    </source>
</reference>
<name>A0ABY5ZEV8_9ACTN</name>
<gene>
    <name evidence="6" type="ORF">Drose_05440</name>
</gene>
<keyword evidence="7" id="KW-1185">Reference proteome</keyword>
<dbReference type="Gene3D" id="3.40.50.300">
    <property type="entry name" value="P-loop containing nucleotide triphosphate hydrolases"/>
    <property type="match status" value="1"/>
</dbReference>
<dbReference type="SUPFAM" id="SSF52540">
    <property type="entry name" value="P-loop containing nucleoside triphosphate hydrolases"/>
    <property type="match status" value="1"/>
</dbReference>
<dbReference type="Proteomes" id="UP001058271">
    <property type="component" value="Chromosome"/>
</dbReference>
<organism evidence="6 7">
    <name type="scientific">Dactylosporangium roseum</name>
    <dbReference type="NCBI Taxonomy" id="47989"/>
    <lineage>
        <taxon>Bacteria</taxon>
        <taxon>Bacillati</taxon>
        <taxon>Actinomycetota</taxon>
        <taxon>Actinomycetes</taxon>
        <taxon>Micromonosporales</taxon>
        <taxon>Micromonosporaceae</taxon>
        <taxon>Dactylosporangium</taxon>
    </lineage>
</organism>
<dbReference type="InterPro" id="IPR027417">
    <property type="entry name" value="P-loop_NTPase"/>
</dbReference>
<dbReference type="EMBL" id="CP073721">
    <property type="protein sequence ID" value="UWZ40219.1"/>
    <property type="molecule type" value="Genomic_DNA"/>
</dbReference>
<accession>A0ABY5ZEV8</accession>
<evidence type="ECO:0000313" key="6">
    <source>
        <dbReference type="EMBL" id="UWZ40219.1"/>
    </source>
</evidence>
<evidence type="ECO:0000259" key="5">
    <source>
        <dbReference type="Pfam" id="PF00005"/>
    </source>
</evidence>
<evidence type="ECO:0000256" key="1">
    <source>
        <dbReference type="ARBA" id="ARBA00005417"/>
    </source>
</evidence>